<name>A0AAX4JY55_9TREE</name>
<organism evidence="2 3">
    <name type="scientific">Kwoniella dendrophila CBS 6074</name>
    <dbReference type="NCBI Taxonomy" id="1295534"/>
    <lineage>
        <taxon>Eukaryota</taxon>
        <taxon>Fungi</taxon>
        <taxon>Dikarya</taxon>
        <taxon>Basidiomycota</taxon>
        <taxon>Agaricomycotina</taxon>
        <taxon>Tremellomycetes</taxon>
        <taxon>Tremellales</taxon>
        <taxon>Cryptococcaceae</taxon>
        <taxon>Kwoniella</taxon>
    </lineage>
</organism>
<feature type="compositionally biased region" description="Acidic residues" evidence="1">
    <location>
        <begin position="189"/>
        <end position="201"/>
    </location>
</feature>
<dbReference type="EMBL" id="CP144103">
    <property type="protein sequence ID" value="WWC89799.1"/>
    <property type="molecule type" value="Genomic_DNA"/>
</dbReference>
<gene>
    <name evidence="2" type="ORF">L201_004725</name>
</gene>
<keyword evidence="3" id="KW-1185">Reference proteome</keyword>
<protein>
    <submittedName>
        <fullName evidence="2">Uncharacterized protein</fullName>
    </submittedName>
</protein>
<evidence type="ECO:0000313" key="2">
    <source>
        <dbReference type="EMBL" id="WWC89799.1"/>
    </source>
</evidence>
<evidence type="ECO:0000256" key="1">
    <source>
        <dbReference type="SAM" id="MobiDB-lite"/>
    </source>
</evidence>
<feature type="region of interest" description="Disordered" evidence="1">
    <location>
        <begin position="181"/>
        <end position="201"/>
    </location>
</feature>
<dbReference type="Proteomes" id="UP001355207">
    <property type="component" value="Chromosome 6"/>
</dbReference>
<evidence type="ECO:0000313" key="3">
    <source>
        <dbReference type="Proteomes" id="UP001355207"/>
    </source>
</evidence>
<dbReference type="RefSeq" id="XP_066076562.1">
    <property type="nucleotide sequence ID" value="XM_066220465.1"/>
</dbReference>
<accession>A0AAX4JY55</accession>
<dbReference type="AlphaFoldDB" id="A0AAX4JY55"/>
<dbReference type="GeneID" id="91095395"/>
<reference evidence="2 3" key="1">
    <citation type="submission" date="2024-01" db="EMBL/GenBank/DDBJ databases">
        <title>Comparative genomics of Cryptococcus and Kwoniella reveals pathogenesis evolution and contrasting modes of karyotype evolution via chromosome fusion or intercentromeric recombination.</title>
        <authorList>
            <person name="Coelho M.A."/>
            <person name="David-Palma M."/>
            <person name="Shea T."/>
            <person name="Bowers K."/>
            <person name="McGinley-Smith S."/>
            <person name="Mohammad A.W."/>
            <person name="Gnirke A."/>
            <person name="Yurkov A.M."/>
            <person name="Nowrousian M."/>
            <person name="Sun S."/>
            <person name="Cuomo C.A."/>
            <person name="Heitman J."/>
        </authorList>
    </citation>
    <scope>NUCLEOTIDE SEQUENCE [LARGE SCALE GENOMIC DNA]</scope>
    <source>
        <strain evidence="2 3">CBS 6074</strain>
    </source>
</reference>
<sequence>MQAYLTQYHHSPYLHLTSKSTTEQISQIVATIQNSTPALVAIVQYLLLEFKAQKKRDVYLMRCDFKRETYKYVKETHIKGLYTDTQVTLTGPKDLAGKRKHSITHFDGIPVPILSSPSSSCYDTSVCTPRKVITKRKIKQLDDCFAKMNIGQTDTTRDDLSTSRDSGNYKLEYHTDADTAESLGIDPTDVSDEDYNYDWDSDDDEDVVFLMTP</sequence>
<proteinExistence type="predicted"/>